<dbReference type="GO" id="GO:0006357">
    <property type="term" value="P:regulation of transcription by RNA polymerase II"/>
    <property type="evidence" value="ECO:0007669"/>
    <property type="project" value="InterPro"/>
</dbReference>
<dbReference type="InterPro" id="IPR039659">
    <property type="entry name" value="SPT5"/>
</dbReference>
<accession>A0A3B6IND2</accession>
<feature type="region of interest" description="Disordered" evidence="1">
    <location>
        <begin position="294"/>
        <end position="326"/>
    </location>
</feature>
<evidence type="ECO:0000313" key="3">
    <source>
        <dbReference type="EnsemblPlants" id="TraesCS4B02G103700.1"/>
    </source>
</evidence>
<dbReference type="Gramene" id="TraesCAD_scaffold_003353_01G000300.1">
    <property type="protein sequence ID" value="TraesCAD_scaffold_003353_01G000300.1"/>
    <property type="gene ID" value="TraesCAD_scaffold_003353_01G000300"/>
</dbReference>
<dbReference type="PANTHER" id="PTHR11125:SF8">
    <property type="entry name" value="PROTEIN RNA-DIRECTED DNA METHYLATION 3"/>
    <property type="match status" value="1"/>
</dbReference>
<reference evidence="3" key="2">
    <citation type="submission" date="2018-10" db="UniProtKB">
        <authorList>
            <consortium name="EnsemblPlants"/>
        </authorList>
    </citation>
    <scope>IDENTIFICATION</scope>
</reference>
<reference evidence="3" key="1">
    <citation type="submission" date="2018-08" db="EMBL/GenBank/DDBJ databases">
        <authorList>
            <person name="Rossello M."/>
        </authorList>
    </citation>
    <scope>NUCLEOTIDE SEQUENCE [LARGE SCALE GENOMIC DNA]</scope>
    <source>
        <strain evidence="3">cv. Chinese Spring</strain>
    </source>
</reference>
<dbReference type="Pfam" id="PF03439">
    <property type="entry name" value="Spt5-NGN"/>
    <property type="match status" value="1"/>
</dbReference>
<evidence type="ECO:0000313" key="4">
    <source>
        <dbReference type="Proteomes" id="UP000019116"/>
    </source>
</evidence>
<feature type="compositionally biased region" description="Polar residues" evidence="1">
    <location>
        <begin position="8"/>
        <end position="21"/>
    </location>
</feature>
<dbReference type="PANTHER" id="PTHR11125">
    <property type="entry name" value="SUPPRESSOR OF TY 5"/>
    <property type="match status" value="1"/>
</dbReference>
<dbReference type="Gramene" id="TraesCLE_scaffold_022603_01G000100.1">
    <property type="protein sequence ID" value="TraesCLE_scaffold_022603_01G000100.1"/>
    <property type="gene ID" value="TraesCLE_scaffold_022603_01G000100"/>
</dbReference>
<keyword evidence="4" id="KW-1185">Reference proteome</keyword>
<dbReference type="SUPFAM" id="SSF56371">
    <property type="entry name" value="Ribosome inactivating proteins (RIP)"/>
    <property type="match status" value="1"/>
</dbReference>
<dbReference type="Proteomes" id="UP000019116">
    <property type="component" value="Chromosome 4B"/>
</dbReference>
<proteinExistence type="predicted"/>
<feature type="compositionally biased region" description="Basic and acidic residues" evidence="1">
    <location>
        <begin position="294"/>
        <end position="311"/>
    </location>
</feature>
<name>A0A3B6IND2_WHEAT</name>
<protein>
    <recommendedName>
        <fullName evidence="2">NGN domain-containing protein</fullName>
    </recommendedName>
</protein>
<dbReference type="Gramene" id="TraesCS4B02G103700.1">
    <property type="protein sequence ID" value="TraesCS4B02G103700.1"/>
    <property type="gene ID" value="TraesCS4B02G103700"/>
</dbReference>
<dbReference type="InterPro" id="IPR036735">
    <property type="entry name" value="NGN_dom_sf"/>
</dbReference>
<dbReference type="EnsemblPlants" id="TraesCS4B02G103700.1">
    <property type="protein sequence ID" value="TraesCS4B02G103700.1"/>
    <property type="gene ID" value="TraesCS4B02G103700"/>
</dbReference>
<dbReference type="GO" id="GO:0032784">
    <property type="term" value="P:regulation of DNA-templated transcription elongation"/>
    <property type="evidence" value="ECO:0007669"/>
    <property type="project" value="InterPro"/>
</dbReference>
<sequence length="684" mass="76373">MSRPKKQTALQGRSKSDSNIVPDTPRILDHNGRPSAGPDISNFANPVNMKDCIGSHRFWTYANTDKIYKSPHGSMSWQVPKSGTYFQYVKYRNNWMCLVGIASQSWLKGVITKKHVAEFQDSQSDDKKATYILTDRPKAVLKSKGNYMPGVEKTKLGPWWLRRSFDSVYNVVTDESGDHGDIDEAFTIFVVHLWDTVRNDEVKDLVLGSYDPSVLATNYLGTGPVGLMKKWQRCSTRAINSIEKNEPYQIQHDTSPTSASELLQVVRVLYRGDQDCTPVNDDSMPIKLNGVDELRHGDQEGEDPAPDRDMHASGSSSSTPKYPNWVLDSSSAFNEQQQQQHHDQGQISYAWASKMASTVAVEDVSYIRANDTSCSTGGFFTEERTENTDLKRTERLPPLPFFGHLKEVQLHSDELKEHIKHQCANHVKYTAYGGSSREFDGGFTIARSAKEPIAWRAKSLVGSHVAFCLMENFTDLQNTGTNVLILSALSLDHVREFILVEAKKPCDVAEAKSKRVTDGPAKWYPPQLQNTVAVALVESGKRLRLASSAMAVAVGELAGEAETWAVVTDTGRTEMRRWPFNQDGCSCWPEAADCDAKRKESTQGEEAFTAGGVEATMNHLVEMIRQEGKVDTANAVNSAVALNKSTMWGLLLAMRRLELDLVAMKTNMNLRFGHGESTEWIRSW</sequence>
<dbReference type="InterPro" id="IPR005100">
    <property type="entry name" value="NGN-domain"/>
</dbReference>
<dbReference type="Gramene" id="TraesWEE_scaffold_010564_01G000300.1">
    <property type="protein sequence ID" value="TraesWEE_scaffold_010564_01G000300.1"/>
    <property type="gene ID" value="TraesWEE_scaffold_010564_01G000300"/>
</dbReference>
<dbReference type="AlphaFoldDB" id="A0A3B6IND2"/>
<dbReference type="InterPro" id="IPR036041">
    <property type="entry name" value="Ribosome-inact_prot_sf"/>
</dbReference>
<evidence type="ECO:0000256" key="1">
    <source>
        <dbReference type="SAM" id="MobiDB-lite"/>
    </source>
</evidence>
<organism evidence="3">
    <name type="scientific">Triticum aestivum</name>
    <name type="common">Wheat</name>
    <dbReference type="NCBI Taxonomy" id="4565"/>
    <lineage>
        <taxon>Eukaryota</taxon>
        <taxon>Viridiplantae</taxon>
        <taxon>Streptophyta</taxon>
        <taxon>Embryophyta</taxon>
        <taxon>Tracheophyta</taxon>
        <taxon>Spermatophyta</taxon>
        <taxon>Magnoliopsida</taxon>
        <taxon>Liliopsida</taxon>
        <taxon>Poales</taxon>
        <taxon>Poaceae</taxon>
        <taxon>BOP clade</taxon>
        <taxon>Pooideae</taxon>
        <taxon>Triticodae</taxon>
        <taxon>Triticeae</taxon>
        <taxon>Triticinae</taxon>
        <taxon>Triticum</taxon>
    </lineage>
</organism>
<evidence type="ECO:0000259" key="2">
    <source>
        <dbReference type="Pfam" id="PF03439"/>
    </source>
</evidence>
<dbReference type="Gramene" id="TraesRN4B0100246800.1">
    <property type="protein sequence ID" value="TraesRN4B0100246800.1"/>
    <property type="gene ID" value="TraesRN4B0100246800"/>
</dbReference>
<gene>
    <name evidence="3" type="primary">LOC123091354</name>
</gene>
<dbReference type="Gramene" id="TraesCS4B03G0235400.1">
    <property type="protein sequence ID" value="TraesCS4B03G0235400.1.CDS"/>
    <property type="gene ID" value="TraesCS4B03G0235400"/>
</dbReference>
<feature type="domain" description="NGN" evidence="2">
    <location>
        <begin position="464"/>
        <end position="512"/>
    </location>
</feature>
<dbReference type="Gene3D" id="3.30.70.940">
    <property type="entry name" value="NusG, N-terminal domain"/>
    <property type="match status" value="1"/>
</dbReference>
<feature type="compositionally biased region" description="Polar residues" evidence="1">
    <location>
        <begin position="313"/>
        <end position="326"/>
    </location>
</feature>
<dbReference type="GO" id="GO:0006354">
    <property type="term" value="P:DNA-templated transcription elongation"/>
    <property type="evidence" value="ECO:0007669"/>
    <property type="project" value="InterPro"/>
</dbReference>
<feature type="region of interest" description="Disordered" evidence="1">
    <location>
        <begin position="1"/>
        <end position="41"/>
    </location>
</feature>
<dbReference type="GO" id="GO:0017148">
    <property type="term" value="P:negative regulation of translation"/>
    <property type="evidence" value="ECO:0007669"/>
    <property type="project" value="InterPro"/>
</dbReference>
<dbReference type="GO" id="GO:0030598">
    <property type="term" value="F:rRNA N-glycosylase activity"/>
    <property type="evidence" value="ECO:0007669"/>
    <property type="project" value="InterPro"/>
</dbReference>